<feature type="transmembrane region" description="Helical" evidence="7">
    <location>
        <begin position="242"/>
        <end position="262"/>
    </location>
</feature>
<evidence type="ECO:0000259" key="8">
    <source>
        <dbReference type="PROSITE" id="PS50850"/>
    </source>
</evidence>
<sequence length="388" mass="39028">MTHRPGLLLVVLAYVGFVSLGLPDAVIGVAWPSVRDRFGLAQAAAGVVFAASGLGYFASSFVAGRLARGLGIGLLLGLSTGLVGGAMFGFAGAPLFALFAACAVVHGLGSGAIDAGLNGYAAHHLSARHMNWLHACYCFGAMLGPLLMTAVLSGGRPYAAGYTVVGGVMAALALVFLATRPRWGEASADPAGDAPPVRTGDALRHPAVLLHMAVFFVYTGLEVALGQWAFTVLTEHRGVAAGAAGVAVGAYWGSIGVGRVVFGLVAERVGIDRLLRVCMFATLAGAMLFAAPLPEWAAFAGLVVAGVGLAPVYPCLMTRTPQRLGPGLSAHSIGFQVGAAMIGAAAVPAGLGLLAGDVGLGAVPTATLMVAAGLGLLHEVLIARGEAR</sequence>
<evidence type="ECO:0000256" key="4">
    <source>
        <dbReference type="ARBA" id="ARBA00022692"/>
    </source>
</evidence>
<feature type="transmembrane region" description="Helical" evidence="7">
    <location>
        <begin position="337"/>
        <end position="356"/>
    </location>
</feature>
<feature type="transmembrane region" description="Helical" evidence="7">
    <location>
        <begin position="70"/>
        <end position="90"/>
    </location>
</feature>
<accession>A0A517Y0K0</accession>
<feature type="transmembrane region" description="Helical" evidence="7">
    <location>
        <begin position="96"/>
        <end position="120"/>
    </location>
</feature>
<dbReference type="GO" id="GO:0016020">
    <property type="term" value="C:membrane"/>
    <property type="evidence" value="ECO:0007669"/>
    <property type="project" value="TreeGrafter"/>
</dbReference>
<dbReference type="PROSITE" id="PS50850">
    <property type="entry name" value="MFS"/>
    <property type="match status" value="1"/>
</dbReference>
<reference evidence="9 10" key="1">
    <citation type="submission" date="2019-02" db="EMBL/GenBank/DDBJ databases">
        <title>Deep-cultivation of Planctomycetes and their phenomic and genomic characterization uncovers novel biology.</title>
        <authorList>
            <person name="Wiegand S."/>
            <person name="Jogler M."/>
            <person name="Boedeker C."/>
            <person name="Pinto D."/>
            <person name="Vollmers J."/>
            <person name="Rivas-Marin E."/>
            <person name="Kohn T."/>
            <person name="Peeters S.H."/>
            <person name="Heuer A."/>
            <person name="Rast P."/>
            <person name="Oberbeckmann S."/>
            <person name="Bunk B."/>
            <person name="Jeske O."/>
            <person name="Meyerdierks A."/>
            <person name="Storesund J.E."/>
            <person name="Kallscheuer N."/>
            <person name="Luecker S."/>
            <person name="Lage O.M."/>
            <person name="Pohl T."/>
            <person name="Merkel B.J."/>
            <person name="Hornburger P."/>
            <person name="Mueller R.-W."/>
            <person name="Bruemmer F."/>
            <person name="Labrenz M."/>
            <person name="Spormann A.M."/>
            <person name="Op den Camp H."/>
            <person name="Overmann J."/>
            <person name="Amann R."/>
            <person name="Jetten M.S.M."/>
            <person name="Mascher T."/>
            <person name="Medema M.H."/>
            <person name="Devos D.P."/>
            <person name="Kaster A.-K."/>
            <person name="Ovreas L."/>
            <person name="Rohde M."/>
            <person name="Galperin M.Y."/>
            <person name="Jogler C."/>
        </authorList>
    </citation>
    <scope>NUCLEOTIDE SEQUENCE [LARGE SCALE GENOMIC DNA]</scope>
    <source>
        <strain evidence="9 10">ETA_A1</strain>
    </source>
</reference>
<organism evidence="9 10">
    <name type="scientific">Urbifossiella limnaea</name>
    <dbReference type="NCBI Taxonomy" id="2528023"/>
    <lineage>
        <taxon>Bacteria</taxon>
        <taxon>Pseudomonadati</taxon>
        <taxon>Planctomycetota</taxon>
        <taxon>Planctomycetia</taxon>
        <taxon>Gemmatales</taxon>
        <taxon>Gemmataceae</taxon>
        <taxon>Urbifossiella</taxon>
    </lineage>
</organism>
<dbReference type="RefSeq" id="WP_145243433.1">
    <property type="nucleotide sequence ID" value="NZ_CP036273.1"/>
</dbReference>
<evidence type="ECO:0000313" key="10">
    <source>
        <dbReference type="Proteomes" id="UP000319576"/>
    </source>
</evidence>
<dbReference type="SUPFAM" id="SSF103473">
    <property type="entry name" value="MFS general substrate transporter"/>
    <property type="match status" value="1"/>
</dbReference>
<feature type="transmembrane region" description="Helical" evidence="7">
    <location>
        <begin position="132"/>
        <end position="152"/>
    </location>
</feature>
<evidence type="ECO:0000256" key="7">
    <source>
        <dbReference type="SAM" id="Phobius"/>
    </source>
</evidence>
<keyword evidence="5 7" id="KW-1133">Transmembrane helix</keyword>
<keyword evidence="10" id="KW-1185">Reference proteome</keyword>
<feature type="transmembrane region" description="Helical" evidence="7">
    <location>
        <begin position="158"/>
        <end position="178"/>
    </location>
</feature>
<feature type="transmembrane region" description="Helical" evidence="7">
    <location>
        <begin position="274"/>
        <end position="291"/>
    </location>
</feature>
<feature type="transmembrane region" description="Helical" evidence="7">
    <location>
        <begin position="297"/>
        <end position="316"/>
    </location>
</feature>
<dbReference type="EMBL" id="CP036273">
    <property type="protein sequence ID" value="QDU23287.1"/>
    <property type="molecule type" value="Genomic_DNA"/>
</dbReference>
<dbReference type="InterPro" id="IPR036259">
    <property type="entry name" value="MFS_trans_sf"/>
</dbReference>
<feature type="domain" description="Major facilitator superfamily (MFS) profile" evidence="8">
    <location>
        <begin position="9"/>
        <end position="388"/>
    </location>
</feature>
<dbReference type="Proteomes" id="UP000319576">
    <property type="component" value="Chromosome"/>
</dbReference>
<dbReference type="InterPro" id="IPR011701">
    <property type="entry name" value="MFS"/>
</dbReference>
<dbReference type="GO" id="GO:0022857">
    <property type="term" value="F:transmembrane transporter activity"/>
    <property type="evidence" value="ECO:0007669"/>
    <property type="project" value="InterPro"/>
</dbReference>
<dbReference type="Gene3D" id="1.20.1250.20">
    <property type="entry name" value="MFS general substrate transporter like domains"/>
    <property type="match status" value="1"/>
</dbReference>
<evidence type="ECO:0000256" key="2">
    <source>
        <dbReference type="ARBA" id="ARBA00008335"/>
    </source>
</evidence>
<protein>
    <submittedName>
        <fullName evidence="9">Putative transporter</fullName>
    </submittedName>
</protein>
<dbReference type="OrthoDB" id="9795150at2"/>
<dbReference type="InterPro" id="IPR020846">
    <property type="entry name" value="MFS_dom"/>
</dbReference>
<feature type="transmembrane region" description="Helical" evidence="7">
    <location>
        <begin position="362"/>
        <end position="382"/>
    </location>
</feature>
<comment type="subcellular location">
    <subcellularLocation>
        <location evidence="1">Endomembrane system</location>
        <topology evidence="1">Multi-pass membrane protein</topology>
    </subcellularLocation>
</comment>
<evidence type="ECO:0000256" key="3">
    <source>
        <dbReference type="ARBA" id="ARBA00022448"/>
    </source>
</evidence>
<proteinExistence type="inferred from homology"/>
<evidence type="ECO:0000256" key="5">
    <source>
        <dbReference type="ARBA" id="ARBA00022989"/>
    </source>
</evidence>
<evidence type="ECO:0000256" key="6">
    <source>
        <dbReference type="ARBA" id="ARBA00023136"/>
    </source>
</evidence>
<keyword evidence="6 7" id="KW-0472">Membrane</keyword>
<evidence type="ECO:0000256" key="1">
    <source>
        <dbReference type="ARBA" id="ARBA00004127"/>
    </source>
</evidence>
<dbReference type="Pfam" id="PF07690">
    <property type="entry name" value="MFS_1"/>
    <property type="match status" value="1"/>
</dbReference>
<feature type="transmembrane region" description="Helical" evidence="7">
    <location>
        <begin position="208"/>
        <end position="230"/>
    </location>
</feature>
<keyword evidence="3" id="KW-0813">Transport</keyword>
<dbReference type="PANTHER" id="PTHR23514:SF3">
    <property type="entry name" value="BYPASS OF STOP CODON PROTEIN 6"/>
    <property type="match status" value="1"/>
</dbReference>
<feature type="transmembrane region" description="Helical" evidence="7">
    <location>
        <begin position="39"/>
        <end position="58"/>
    </location>
</feature>
<dbReference type="InterPro" id="IPR051788">
    <property type="entry name" value="MFS_Transporter"/>
</dbReference>
<gene>
    <name evidence="9" type="ORF">ETAA1_52810</name>
</gene>
<dbReference type="PANTHER" id="PTHR23514">
    <property type="entry name" value="BYPASS OF STOP CODON PROTEIN 6"/>
    <property type="match status" value="1"/>
</dbReference>
<dbReference type="KEGG" id="uli:ETAA1_52810"/>
<comment type="similarity">
    <text evidence="2">Belongs to the major facilitator superfamily.</text>
</comment>
<dbReference type="AlphaFoldDB" id="A0A517Y0K0"/>
<keyword evidence="4 7" id="KW-0812">Transmembrane</keyword>
<evidence type="ECO:0000313" key="9">
    <source>
        <dbReference type="EMBL" id="QDU23287.1"/>
    </source>
</evidence>
<name>A0A517Y0K0_9BACT</name>
<dbReference type="GO" id="GO:0012505">
    <property type="term" value="C:endomembrane system"/>
    <property type="evidence" value="ECO:0007669"/>
    <property type="project" value="UniProtKB-SubCell"/>
</dbReference>